<evidence type="ECO:0000256" key="3">
    <source>
        <dbReference type="ARBA" id="ARBA00022833"/>
    </source>
</evidence>
<keyword evidence="2 4" id="KW-0863">Zinc-finger</keyword>
<organism evidence="7 8">
    <name type="scientific">Turnera subulata</name>
    <dbReference type="NCBI Taxonomy" id="218843"/>
    <lineage>
        <taxon>Eukaryota</taxon>
        <taxon>Viridiplantae</taxon>
        <taxon>Streptophyta</taxon>
        <taxon>Embryophyta</taxon>
        <taxon>Tracheophyta</taxon>
        <taxon>Spermatophyta</taxon>
        <taxon>Magnoliopsida</taxon>
        <taxon>eudicotyledons</taxon>
        <taxon>Gunneridae</taxon>
        <taxon>Pentapetalae</taxon>
        <taxon>rosids</taxon>
        <taxon>fabids</taxon>
        <taxon>Malpighiales</taxon>
        <taxon>Passifloraceae</taxon>
        <taxon>Turnera</taxon>
    </lineage>
</organism>
<keyword evidence="8" id="KW-1185">Reference proteome</keyword>
<accession>A0A9Q0JSY1</accession>
<evidence type="ECO:0000256" key="2">
    <source>
        <dbReference type="ARBA" id="ARBA00022771"/>
    </source>
</evidence>
<feature type="non-terminal residue" evidence="7">
    <location>
        <position position="206"/>
    </location>
</feature>
<evidence type="ECO:0000313" key="7">
    <source>
        <dbReference type="EMBL" id="KAJ4851550.1"/>
    </source>
</evidence>
<evidence type="ECO:0000256" key="4">
    <source>
        <dbReference type="PROSITE-ProRule" id="PRU00027"/>
    </source>
</evidence>
<dbReference type="EMBL" id="JAKUCV010000026">
    <property type="protein sequence ID" value="KAJ4851550.1"/>
    <property type="molecule type" value="Genomic_DNA"/>
</dbReference>
<protein>
    <recommendedName>
        <fullName evidence="6">BED-type domain-containing protein</fullName>
    </recommendedName>
</protein>
<name>A0A9Q0JSY1_9ROSI</name>
<dbReference type="AlphaFoldDB" id="A0A9Q0JSY1"/>
<proteinExistence type="predicted"/>
<evidence type="ECO:0000256" key="1">
    <source>
        <dbReference type="ARBA" id="ARBA00022723"/>
    </source>
</evidence>
<dbReference type="InterPro" id="IPR003656">
    <property type="entry name" value="Znf_BED"/>
</dbReference>
<feature type="region of interest" description="Disordered" evidence="5">
    <location>
        <begin position="121"/>
        <end position="141"/>
    </location>
</feature>
<dbReference type="OrthoDB" id="851935at2759"/>
<comment type="caution">
    <text evidence="7">The sequence shown here is derived from an EMBL/GenBank/DDBJ whole genome shotgun (WGS) entry which is preliminary data.</text>
</comment>
<dbReference type="PANTHER" id="PTHR46951:SF2">
    <property type="entry name" value="BED-TYPE DOMAIN-CONTAINING PROTEIN"/>
    <property type="match status" value="1"/>
</dbReference>
<feature type="region of interest" description="Disordered" evidence="5">
    <location>
        <begin position="1"/>
        <end position="23"/>
    </location>
</feature>
<dbReference type="GO" id="GO:0008270">
    <property type="term" value="F:zinc ion binding"/>
    <property type="evidence" value="ECO:0007669"/>
    <property type="project" value="UniProtKB-KW"/>
</dbReference>
<dbReference type="PROSITE" id="PS50808">
    <property type="entry name" value="ZF_BED"/>
    <property type="match status" value="1"/>
</dbReference>
<dbReference type="PANTHER" id="PTHR46951">
    <property type="entry name" value="BED-TYPE DOMAIN-CONTAINING PROTEIN"/>
    <property type="match status" value="1"/>
</dbReference>
<dbReference type="GO" id="GO:0003677">
    <property type="term" value="F:DNA binding"/>
    <property type="evidence" value="ECO:0007669"/>
    <property type="project" value="InterPro"/>
</dbReference>
<dbReference type="Pfam" id="PF02892">
    <property type="entry name" value="zf-BED"/>
    <property type="match status" value="1"/>
</dbReference>
<reference evidence="7" key="1">
    <citation type="submission" date="2022-02" db="EMBL/GenBank/DDBJ databases">
        <authorList>
            <person name="Henning P.M."/>
            <person name="McCubbin A.G."/>
            <person name="Shore J.S."/>
        </authorList>
    </citation>
    <scope>NUCLEOTIDE SEQUENCE</scope>
    <source>
        <strain evidence="7">F60SS</strain>
        <tissue evidence="7">Leaves</tissue>
    </source>
</reference>
<evidence type="ECO:0000259" key="6">
    <source>
        <dbReference type="PROSITE" id="PS50808"/>
    </source>
</evidence>
<keyword evidence="3" id="KW-0862">Zinc</keyword>
<evidence type="ECO:0000256" key="5">
    <source>
        <dbReference type="SAM" id="MobiDB-lite"/>
    </source>
</evidence>
<evidence type="ECO:0000313" key="8">
    <source>
        <dbReference type="Proteomes" id="UP001141552"/>
    </source>
</evidence>
<keyword evidence="1" id="KW-0479">Metal-binding</keyword>
<reference evidence="7" key="2">
    <citation type="journal article" date="2023" name="Plants (Basel)">
        <title>Annotation of the Turnera subulata (Passifloraceae) Draft Genome Reveals the S-Locus Evolved after the Divergence of Turneroideae from Passifloroideae in a Stepwise Manner.</title>
        <authorList>
            <person name="Henning P.M."/>
            <person name="Roalson E.H."/>
            <person name="Mir W."/>
            <person name="McCubbin A.G."/>
            <person name="Shore J.S."/>
        </authorList>
    </citation>
    <scope>NUCLEOTIDE SEQUENCE</scope>
    <source>
        <strain evidence="7">F60SS</strain>
    </source>
</reference>
<feature type="domain" description="BED-type" evidence="6">
    <location>
        <begin position="21"/>
        <end position="80"/>
    </location>
</feature>
<gene>
    <name evidence="7" type="ORF">Tsubulata_041805</name>
</gene>
<sequence>MDSQSESLEKQSTDSIPSFRGKSDPAWEHFSVSIGPDKKLVYKCLICEKQYKGGGIFRMKQHLAGIRGSIGPCRKVSHEIREQMLKVLKELADQKMQSKQAKKVIEIDNSMEDDEDSVQEEITQQSSSKDVAAQADNKGKRKKIEGVKRDFAARTTPGAQPSIKSLLVGKDVVHKADMAVARFFFGSCIPFNAIQAGFFQPFNDPL</sequence>
<dbReference type="Proteomes" id="UP001141552">
    <property type="component" value="Unassembled WGS sequence"/>
</dbReference>